<feature type="domain" description="J" evidence="2">
    <location>
        <begin position="9"/>
        <end position="78"/>
    </location>
</feature>
<dbReference type="PRINTS" id="PR00625">
    <property type="entry name" value="JDOMAIN"/>
</dbReference>
<dbReference type="InParanoid" id="A0A7J7D3M7"/>
<evidence type="ECO:0000313" key="3">
    <source>
        <dbReference type="EMBL" id="KAF5740954.1"/>
    </source>
</evidence>
<dbReference type="SUPFAM" id="SSF46565">
    <property type="entry name" value="Chaperone J-domain"/>
    <property type="match status" value="1"/>
</dbReference>
<dbReference type="PANTHER" id="PTHR45495">
    <property type="entry name" value="DNAJ PROTEIN JJJ1 HOMOLOG"/>
    <property type="match status" value="1"/>
</dbReference>
<feature type="compositionally biased region" description="Basic residues" evidence="1">
    <location>
        <begin position="243"/>
        <end position="255"/>
    </location>
</feature>
<dbReference type="SMART" id="SM00271">
    <property type="entry name" value="DnaJ"/>
    <property type="match status" value="1"/>
</dbReference>
<dbReference type="InterPro" id="IPR044648">
    <property type="entry name" value="JJJ1_plant"/>
</dbReference>
<dbReference type="Pfam" id="PF00226">
    <property type="entry name" value="DnaJ"/>
    <property type="match status" value="1"/>
</dbReference>
<feature type="region of interest" description="Disordered" evidence="1">
    <location>
        <begin position="241"/>
        <end position="269"/>
    </location>
</feature>
<dbReference type="Gene3D" id="1.10.287.110">
    <property type="entry name" value="DnaJ domain"/>
    <property type="match status" value="1"/>
</dbReference>
<dbReference type="InterPro" id="IPR018253">
    <property type="entry name" value="DnaJ_domain_CS"/>
</dbReference>
<evidence type="ECO:0000256" key="1">
    <source>
        <dbReference type="SAM" id="MobiDB-lite"/>
    </source>
</evidence>
<dbReference type="EMBL" id="JAAARO010000011">
    <property type="protein sequence ID" value="KAF5740954.1"/>
    <property type="molecule type" value="Genomic_DNA"/>
</dbReference>
<dbReference type="InterPro" id="IPR054076">
    <property type="entry name" value="ZUO1-like_ZHD"/>
</dbReference>
<dbReference type="PANTHER" id="PTHR45495:SF1">
    <property type="entry name" value="DNAJ PROTEIN JJJ1 HOMOLOG"/>
    <property type="match status" value="1"/>
</dbReference>
<gene>
    <name evidence="3" type="ORF">HS088_TW11G01036</name>
</gene>
<dbReference type="SUPFAM" id="SSF57667">
    <property type="entry name" value="beta-beta-alpha zinc fingers"/>
    <property type="match status" value="1"/>
</dbReference>
<dbReference type="Pfam" id="PF12874">
    <property type="entry name" value="zf-met"/>
    <property type="match status" value="1"/>
</dbReference>
<name>A0A7J7D3M7_TRIWF</name>
<dbReference type="Proteomes" id="UP000593562">
    <property type="component" value="Unassembled WGS sequence"/>
</dbReference>
<dbReference type="AlphaFoldDB" id="A0A7J7D3M7"/>
<dbReference type="InterPro" id="IPR001623">
    <property type="entry name" value="DnaJ_domain"/>
</dbReference>
<dbReference type="PROSITE" id="PS50076">
    <property type="entry name" value="DNAJ_2"/>
    <property type="match status" value="1"/>
</dbReference>
<dbReference type="PROSITE" id="PS00028">
    <property type="entry name" value="ZINC_FINGER_C2H2_1"/>
    <property type="match status" value="1"/>
</dbReference>
<reference evidence="3 4" key="1">
    <citation type="journal article" date="2020" name="Nat. Commun.">
        <title>Genome of Tripterygium wilfordii and identification of cytochrome P450 involved in triptolide biosynthesis.</title>
        <authorList>
            <person name="Tu L."/>
            <person name="Su P."/>
            <person name="Zhang Z."/>
            <person name="Gao L."/>
            <person name="Wang J."/>
            <person name="Hu T."/>
            <person name="Zhou J."/>
            <person name="Zhang Y."/>
            <person name="Zhao Y."/>
            <person name="Liu Y."/>
            <person name="Song Y."/>
            <person name="Tong Y."/>
            <person name="Lu Y."/>
            <person name="Yang J."/>
            <person name="Xu C."/>
            <person name="Jia M."/>
            <person name="Peters R.J."/>
            <person name="Huang L."/>
            <person name="Gao W."/>
        </authorList>
    </citation>
    <scope>NUCLEOTIDE SEQUENCE [LARGE SCALE GENOMIC DNA]</scope>
    <source>
        <strain evidence="4">cv. XIE 37</strain>
        <tissue evidence="3">Leaf</tissue>
    </source>
</reference>
<keyword evidence="4" id="KW-1185">Reference proteome</keyword>
<accession>A0A7J7D3M7</accession>
<dbReference type="InterPro" id="IPR036869">
    <property type="entry name" value="J_dom_sf"/>
</dbReference>
<dbReference type="Gene3D" id="3.30.160.60">
    <property type="entry name" value="Classic Zinc Finger"/>
    <property type="match status" value="1"/>
</dbReference>
<dbReference type="PROSITE" id="PS00636">
    <property type="entry name" value="DNAJ_1"/>
    <property type="match status" value="1"/>
</dbReference>
<proteinExistence type="predicted"/>
<dbReference type="Pfam" id="PF21884">
    <property type="entry name" value="ZUO1-like_ZHD"/>
    <property type="match status" value="1"/>
</dbReference>
<evidence type="ECO:0000313" key="4">
    <source>
        <dbReference type="Proteomes" id="UP000593562"/>
    </source>
</evidence>
<dbReference type="InterPro" id="IPR036236">
    <property type="entry name" value="Znf_C2H2_sf"/>
</dbReference>
<dbReference type="InterPro" id="IPR013087">
    <property type="entry name" value="Znf_C2H2_type"/>
</dbReference>
<evidence type="ECO:0000259" key="2">
    <source>
        <dbReference type="PROSITE" id="PS50076"/>
    </source>
</evidence>
<comment type="caution">
    <text evidence="3">The sequence shown here is derived from an EMBL/GenBank/DDBJ whole genome shotgun (WGS) entry which is preliminary data.</text>
</comment>
<dbReference type="CDD" id="cd06257">
    <property type="entry name" value="DnaJ"/>
    <property type="match status" value="1"/>
</dbReference>
<sequence length="289" mass="33981">MMSKKISRCYYAVIGLPPECTAEEIRSAYKKLALQRHPDKLIHSGLSAEEATARFQELAQAYQVLSDPNARTCYDSKRYQVQTRQPKPSSAFSNLFRSMSKATFSGYGDTDNGFYKVYSDIFDRIYKAEVDFAMDSGSVPEAPGMGNLDSPYEEVEKFYEYWTGFDTVIEFGFEEKKMELKAREVYAQRVRKFAETVKSKDKRVIDMEEGKKKLLRKLNEKKRIVESHCVLCDQKFKSEQQLKNHKQSKKHKQRMSMRDRYRDDDDNDEEEQMIKEYMNFMLDKEEDVN</sequence>
<protein>
    <submittedName>
        <fullName evidence="3">DnaJ subfamily C member 21</fullName>
    </submittedName>
</protein>
<organism evidence="3 4">
    <name type="scientific">Tripterygium wilfordii</name>
    <name type="common">Thunder God vine</name>
    <dbReference type="NCBI Taxonomy" id="458696"/>
    <lineage>
        <taxon>Eukaryota</taxon>
        <taxon>Viridiplantae</taxon>
        <taxon>Streptophyta</taxon>
        <taxon>Embryophyta</taxon>
        <taxon>Tracheophyta</taxon>
        <taxon>Spermatophyta</taxon>
        <taxon>Magnoliopsida</taxon>
        <taxon>eudicotyledons</taxon>
        <taxon>Gunneridae</taxon>
        <taxon>Pentapetalae</taxon>
        <taxon>rosids</taxon>
        <taxon>fabids</taxon>
        <taxon>Celastrales</taxon>
        <taxon>Celastraceae</taxon>
        <taxon>Tripterygium</taxon>
    </lineage>
</organism>